<dbReference type="CDD" id="cd16515">
    <property type="entry name" value="RING-HC_LRSAM1"/>
    <property type="match status" value="1"/>
</dbReference>
<evidence type="ECO:0000259" key="9">
    <source>
        <dbReference type="PROSITE" id="PS50105"/>
    </source>
</evidence>
<dbReference type="InterPro" id="IPR013083">
    <property type="entry name" value="Znf_RING/FYVE/PHD"/>
</dbReference>
<feature type="coiled-coil region" evidence="7">
    <location>
        <begin position="488"/>
        <end position="519"/>
    </location>
</feature>
<gene>
    <name evidence="11" type="primary">LRSAM1</name>
</gene>
<keyword evidence="3" id="KW-0677">Repeat</keyword>
<evidence type="ECO:0000259" key="8">
    <source>
        <dbReference type="PROSITE" id="PS50089"/>
    </source>
</evidence>
<dbReference type="Gene3D" id="3.80.10.10">
    <property type="entry name" value="Ribonuclease Inhibitor"/>
    <property type="match status" value="1"/>
</dbReference>
<dbReference type="FunFam" id="1.10.1170.10:FF:000002">
    <property type="entry name" value="Baculoviral IAP repeat containing 7"/>
    <property type="match status" value="1"/>
</dbReference>
<evidence type="ECO:0000313" key="10">
    <source>
        <dbReference type="Proteomes" id="UP000504639"/>
    </source>
</evidence>
<dbReference type="Pfam" id="PF00536">
    <property type="entry name" value="SAM_1"/>
    <property type="match status" value="1"/>
</dbReference>
<keyword evidence="2" id="KW-0479">Metal-binding</keyword>
<evidence type="ECO:0000256" key="2">
    <source>
        <dbReference type="ARBA" id="ARBA00022723"/>
    </source>
</evidence>
<dbReference type="InterPro" id="IPR001841">
    <property type="entry name" value="Znf_RING"/>
</dbReference>
<keyword evidence="4 6" id="KW-0863">Zinc-finger</keyword>
<dbReference type="PANTHER" id="PTHR48051">
    <property type="match status" value="1"/>
</dbReference>
<evidence type="ECO:0000256" key="1">
    <source>
        <dbReference type="ARBA" id="ARBA00022614"/>
    </source>
</evidence>
<dbReference type="InterPro" id="IPR032675">
    <property type="entry name" value="LRR_dom_sf"/>
</dbReference>
<proteinExistence type="predicted"/>
<dbReference type="SMART" id="SM00364">
    <property type="entry name" value="LRR_BAC"/>
    <property type="match status" value="3"/>
</dbReference>
<dbReference type="InterPro" id="IPR013761">
    <property type="entry name" value="SAM/pointed_sf"/>
</dbReference>
<dbReference type="FunFam" id="3.80.10.10:FF:000174">
    <property type="entry name" value="E3 ubiquitin-protein ligase LRSAM1 isoform 1"/>
    <property type="match status" value="1"/>
</dbReference>
<dbReference type="Proteomes" id="UP000504639">
    <property type="component" value="Chromosome 19"/>
</dbReference>
<dbReference type="PROSITE" id="PS50105">
    <property type="entry name" value="SAM_DOMAIN"/>
    <property type="match status" value="1"/>
</dbReference>
<evidence type="ECO:0000313" key="11">
    <source>
        <dbReference type="RefSeq" id="XP_032056217.1"/>
    </source>
</evidence>
<dbReference type="Pfam" id="PF13920">
    <property type="entry name" value="zf-C3HC4_3"/>
    <property type="match status" value="1"/>
</dbReference>
<dbReference type="SUPFAM" id="SSF47769">
    <property type="entry name" value="SAM/Pointed domain"/>
    <property type="match status" value="1"/>
</dbReference>
<dbReference type="CTD" id="90678"/>
<keyword evidence="10" id="KW-1185">Reference proteome</keyword>
<dbReference type="SMART" id="SM00369">
    <property type="entry name" value="LRR_TYP"/>
    <property type="match status" value="4"/>
</dbReference>
<evidence type="ECO:0000256" key="4">
    <source>
        <dbReference type="ARBA" id="ARBA00022771"/>
    </source>
</evidence>
<dbReference type="Gene3D" id="1.10.150.50">
    <property type="entry name" value="Transcription Factor, Ets-1"/>
    <property type="match status" value="1"/>
</dbReference>
<keyword evidence="5" id="KW-0862">Zinc</keyword>
<feature type="domain" description="SAM" evidence="9">
    <location>
        <begin position="545"/>
        <end position="605"/>
    </location>
</feature>
<dbReference type="AlphaFoldDB" id="A0A6J3E2X2"/>
<sequence length="700" mass="80262">MPLFFRKKKPSDDARKRLEYQMCLAKEAGADDVLDISKCELSEVPYGAFATCKVLQKKVLIIHTNNLTSLVPKSCSLLSLITVKVLDLHDNQLASLPIDIGQLTSLQVLNLERNLLKCLPQSIGDLAQLQILNVKGNKLKELPATVSGLRSLRTLDISENLLQELPRVLAHIRTLKMLTLDASSMTYPSADICSAGTESIQQFLCKECGIAYYPPSQDALPALESDGGETSVDGVDRTVQKYLEEENKWQNKFLDYEKRKEKKMQEKLEFERRLNMGQREHALLVQQISSQKDEILQTVREDQMRLEKGLTKHQRHLEEERLKLLQQLKQAEQGIASRIQKLIEDNQRQKQSSDILKSLENERIRMEQLMAITQEETEQLRRREVASAMQQMLAESYKNKLIQMTYESRRQDLVNQACSSLAEMDQKFQQILAWQQLDQNKAVSQILQQSEMQKAAFEALQLKKDLMHRQIRNQGVIMEQRQALGYLLQQLLKEKKQREEELQQILLEMEAKSETKQENYWLIQYQRLLNQKPLSLKLQEEGLEKQLVNLLIELSAEQYVPVFAHHRISLQVLSTMTASDLEKMGVTEAGLQRAILRRAQEILAVAKTIPELLKTVDAEVPAAPEPSAPEEEAPSTVTPTAPPLCWDEKSECVVCMEREAQTVFLPCGHVCCCQTCCEQLRACPLCRKDITQHVRIFYSR</sequence>
<dbReference type="GO" id="GO:0008270">
    <property type="term" value="F:zinc ion binding"/>
    <property type="evidence" value="ECO:0007669"/>
    <property type="project" value="UniProtKB-KW"/>
</dbReference>
<evidence type="ECO:0000256" key="7">
    <source>
        <dbReference type="SAM" id="Coils"/>
    </source>
</evidence>
<keyword evidence="1" id="KW-0433">Leucine-rich repeat</keyword>
<dbReference type="SUPFAM" id="SSF52058">
    <property type="entry name" value="L domain-like"/>
    <property type="match status" value="1"/>
</dbReference>
<feature type="domain" description="RING-type" evidence="8">
    <location>
        <begin position="652"/>
        <end position="687"/>
    </location>
</feature>
<accession>A0A6J3E2X2</accession>
<dbReference type="GO" id="GO:0005737">
    <property type="term" value="C:cytoplasm"/>
    <property type="evidence" value="ECO:0007669"/>
    <property type="project" value="TreeGrafter"/>
</dbReference>
<protein>
    <submittedName>
        <fullName evidence="11">E3 ubiquitin-protein ligase LRSAM1 isoform X2</fullName>
    </submittedName>
</protein>
<organism evidence="10 11">
    <name type="scientific">Aythya fuligula</name>
    <name type="common">Tufted duck</name>
    <name type="synonym">Anas fuligula</name>
    <dbReference type="NCBI Taxonomy" id="219594"/>
    <lineage>
        <taxon>Eukaryota</taxon>
        <taxon>Metazoa</taxon>
        <taxon>Chordata</taxon>
        <taxon>Craniata</taxon>
        <taxon>Vertebrata</taxon>
        <taxon>Euteleostomi</taxon>
        <taxon>Archelosauria</taxon>
        <taxon>Archosauria</taxon>
        <taxon>Dinosauria</taxon>
        <taxon>Saurischia</taxon>
        <taxon>Theropoda</taxon>
        <taxon>Coelurosauria</taxon>
        <taxon>Aves</taxon>
        <taxon>Neognathae</taxon>
        <taxon>Galloanserae</taxon>
        <taxon>Anseriformes</taxon>
        <taxon>Anatidae</taxon>
        <taxon>Aythyinae</taxon>
        <taxon>Aythya</taxon>
    </lineage>
</organism>
<dbReference type="SMART" id="SM00454">
    <property type="entry name" value="SAM"/>
    <property type="match status" value="1"/>
</dbReference>
<dbReference type="InterPro" id="IPR003591">
    <property type="entry name" value="Leu-rich_rpt_typical-subtyp"/>
</dbReference>
<evidence type="ECO:0000256" key="5">
    <source>
        <dbReference type="ARBA" id="ARBA00022833"/>
    </source>
</evidence>
<dbReference type="InterPro" id="IPR050216">
    <property type="entry name" value="LRR_domain-containing"/>
</dbReference>
<dbReference type="PANTHER" id="PTHR48051:SF47">
    <property type="entry name" value="LEUCINE RICH REPEAT AND STERILE ALPHA MOTIF CONTAINING 1"/>
    <property type="match status" value="1"/>
</dbReference>
<dbReference type="GeneID" id="116496913"/>
<dbReference type="InterPro" id="IPR001611">
    <property type="entry name" value="Leu-rich_rpt"/>
</dbReference>
<name>A0A6J3E2X2_AYTFU</name>
<dbReference type="SUPFAM" id="SSF57850">
    <property type="entry name" value="RING/U-box"/>
    <property type="match status" value="1"/>
</dbReference>
<keyword evidence="7" id="KW-0175">Coiled coil</keyword>
<dbReference type="InterPro" id="IPR001660">
    <property type="entry name" value="SAM"/>
</dbReference>
<dbReference type="Pfam" id="PF13855">
    <property type="entry name" value="LRR_8"/>
    <property type="match status" value="1"/>
</dbReference>
<dbReference type="RefSeq" id="XP_032056217.1">
    <property type="nucleotide sequence ID" value="XM_032200326.1"/>
</dbReference>
<dbReference type="Gene3D" id="3.30.40.10">
    <property type="entry name" value="Zinc/RING finger domain, C3HC4 (zinc finger)"/>
    <property type="match status" value="1"/>
</dbReference>
<evidence type="ECO:0000256" key="3">
    <source>
        <dbReference type="ARBA" id="ARBA00022737"/>
    </source>
</evidence>
<reference evidence="11" key="1">
    <citation type="submission" date="2025-08" db="UniProtKB">
        <authorList>
            <consortium name="RefSeq"/>
        </authorList>
    </citation>
    <scope>IDENTIFICATION</scope>
    <source>
        <tissue evidence="11">Lung</tissue>
    </source>
</reference>
<evidence type="ECO:0000256" key="6">
    <source>
        <dbReference type="PROSITE-ProRule" id="PRU00175"/>
    </source>
</evidence>
<dbReference type="PROSITE" id="PS50089">
    <property type="entry name" value="ZF_RING_2"/>
    <property type="match status" value="1"/>
</dbReference>
<feature type="coiled-coil region" evidence="7">
    <location>
        <begin position="314"/>
        <end position="376"/>
    </location>
</feature>
<dbReference type="CDD" id="cd09523">
    <property type="entry name" value="SAM_TAL"/>
    <property type="match status" value="1"/>
</dbReference>